<dbReference type="NCBIfam" id="TIGR00335">
    <property type="entry name" value="primase_sml"/>
    <property type="match status" value="1"/>
</dbReference>
<dbReference type="PANTHER" id="PTHR10536">
    <property type="entry name" value="DNA PRIMASE SMALL SUBUNIT"/>
    <property type="match status" value="1"/>
</dbReference>
<evidence type="ECO:0000256" key="7">
    <source>
        <dbReference type="ARBA" id="ARBA00022723"/>
    </source>
</evidence>
<dbReference type="GO" id="GO:0046872">
    <property type="term" value="F:metal ion binding"/>
    <property type="evidence" value="ECO:0007669"/>
    <property type="project" value="UniProtKB-KW"/>
</dbReference>
<comment type="catalytic activity">
    <reaction evidence="9">
        <text>ssDNA + n NTP = ssDNA/pppN(pN)n-1 hybrid + (n-1) diphosphate.</text>
        <dbReference type="EC" id="2.7.7.102"/>
    </reaction>
</comment>
<protein>
    <recommendedName>
        <fullName evidence="10">DNA primase</fullName>
        <ecNumber evidence="10">2.7.7.-</ecNumber>
    </recommendedName>
</protein>
<keyword evidence="5" id="KW-0548">Nucleotidyltransferase</keyword>
<dbReference type="GO" id="GO:0003899">
    <property type="term" value="F:DNA-directed RNA polymerase activity"/>
    <property type="evidence" value="ECO:0007669"/>
    <property type="project" value="InterPro"/>
</dbReference>
<name>A0A9Q0DH55_9TELE</name>
<reference evidence="12" key="1">
    <citation type="submission" date="2022-07" db="EMBL/GenBank/DDBJ databases">
        <title>Chromosome-level genome of Muraenolepis orangiensis.</title>
        <authorList>
            <person name="Kim J."/>
        </authorList>
    </citation>
    <scope>NUCLEOTIDE SEQUENCE</scope>
    <source>
        <strain evidence="12">KU_S4_2022</strain>
        <tissue evidence="12">Muscle</tissue>
    </source>
</reference>
<keyword evidence="6 10" id="KW-0235">DNA replication</keyword>
<evidence type="ECO:0000256" key="8">
    <source>
        <dbReference type="ARBA" id="ARBA00023163"/>
    </source>
</evidence>
<keyword evidence="8" id="KW-0804">Transcription</keyword>
<dbReference type="CDD" id="cd04860">
    <property type="entry name" value="AE_Prim_S"/>
    <property type="match status" value="1"/>
</dbReference>
<evidence type="ECO:0000256" key="10">
    <source>
        <dbReference type="RuleBase" id="RU003514"/>
    </source>
</evidence>
<gene>
    <name evidence="12" type="ORF">NHX12_013287</name>
</gene>
<evidence type="ECO:0000313" key="13">
    <source>
        <dbReference type="Proteomes" id="UP001148018"/>
    </source>
</evidence>
<keyword evidence="7" id="KW-0479">Metal-binding</keyword>
<keyword evidence="4 10" id="KW-0808">Transferase</keyword>
<evidence type="ECO:0000256" key="3">
    <source>
        <dbReference type="ARBA" id="ARBA00022515"/>
    </source>
</evidence>
<keyword evidence="3 10" id="KW-0639">Primosome</keyword>
<dbReference type="GO" id="GO:0006269">
    <property type="term" value="P:DNA replication, synthesis of primer"/>
    <property type="evidence" value="ECO:0007669"/>
    <property type="project" value="UniProtKB-KW"/>
</dbReference>
<evidence type="ECO:0000313" key="12">
    <source>
        <dbReference type="EMBL" id="KAJ3586895.1"/>
    </source>
</evidence>
<evidence type="ECO:0000256" key="5">
    <source>
        <dbReference type="ARBA" id="ARBA00022695"/>
    </source>
</evidence>
<evidence type="ECO:0000256" key="6">
    <source>
        <dbReference type="ARBA" id="ARBA00022705"/>
    </source>
</evidence>
<comment type="caution">
    <text evidence="12">The sequence shown here is derived from an EMBL/GenBank/DDBJ whole genome shotgun (WGS) entry which is preliminary data.</text>
</comment>
<sequence length="386" mass="44274">MTSADYDPASLPDLLPLYYRRLFPFSQYYRWLNYGGGERGVGGCVVCGSVVLLHKNYFQHREFSFTLKDDIYVRYQSFSTQGELEKEMQRMNPYKIDVGAVYSHRPSQHNTVKSGTFQALEKELVFDIDMTDYDDVRSCCSGADICPKCWTLMTIAIHILDRALREDFGFQHLLWVYSGRRGVHCWVCDETARKLSIAGRSAVAEYLSLVKGGAETVRKVVLSDPIHPFIQESLAVVERYFPQYALHDQDVLGLKESVDKVLALSTKKGQHFEKEIMLQYCYPRLDVNVSKGVNHLLKSPFSVHPKTGRISVPIDMKQLDKFDPFDVPTISLICEELDRPRVGEEEQQADTKEKDGDMDTVEKRRIRVAQSLKGELLKKSDLQKDF</sequence>
<dbReference type="OrthoDB" id="19606at2759"/>
<evidence type="ECO:0000256" key="11">
    <source>
        <dbReference type="SAM" id="MobiDB-lite"/>
    </source>
</evidence>
<keyword evidence="2 10" id="KW-0240">DNA-directed RNA polymerase</keyword>
<evidence type="ECO:0000256" key="1">
    <source>
        <dbReference type="ARBA" id="ARBA00009762"/>
    </source>
</evidence>
<evidence type="ECO:0000256" key="9">
    <source>
        <dbReference type="ARBA" id="ARBA00044677"/>
    </source>
</evidence>
<evidence type="ECO:0000256" key="2">
    <source>
        <dbReference type="ARBA" id="ARBA00022478"/>
    </source>
</evidence>
<dbReference type="InterPro" id="IPR014052">
    <property type="entry name" value="DNA_primase_ssu_euk/arc"/>
</dbReference>
<dbReference type="EMBL" id="JANIIK010000117">
    <property type="protein sequence ID" value="KAJ3586895.1"/>
    <property type="molecule type" value="Genomic_DNA"/>
</dbReference>
<dbReference type="InterPro" id="IPR002755">
    <property type="entry name" value="DNA_primase_S"/>
</dbReference>
<dbReference type="EC" id="2.7.7.-" evidence="10"/>
<proteinExistence type="inferred from homology"/>
<dbReference type="FunFam" id="3.90.920.10:FF:000021">
    <property type="entry name" value="DNA primase small subunit PriS"/>
    <property type="match status" value="1"/>
</dbReference>
<dbReference type="AlphaFoldDB" id="A0A9Q0DH55"/>
<evidence type="ECO:0000256" key="4">
    <source>
        <dbReference type="ARBA" id="ARBA00022679"/>
    </source>
</evidence>
<keyword evidence="13" id="KW-1185">Reference proteome</keyword>
<dbReference type="Pfam" id="PF01896">
    <property type="entry name" value="DNA_primase_S"/>
    <property type="match status" value="1"/>
</dbReference>
<feature type="region of interest" description="Disordered" evidence="11">
    <location>
        <begin position="341"/>
        <end position="362"/>
    </location>
</feature>
<dbReference type="Gene3D" id="3.90.920.10">
    <property type="entry name" value="DNA primase, PRIM domain"/>
    <property type="match status" value="2"/>
</dbReference>
<dbReference type="SUPFAM" id="SSF56747">
    <property type="entry name" value="Prim-pol domain"/>
    <property type="match status" value="1"/>
</dbReference>
<dbReference type="GO" id="GO:0005658">
    <property type="term" value="C:alpha DNA polymerase:primase complex"/>
    <property type="evidence" value="ECO:0007669"/>
    <property type="project" value="UniProtKB-ARBA"/>
</dbReference>
<comment type="similarity">
    <text evidence="1 10">Belongs to the eukaryotic-type primase small subunit family.</text>
</comment>
<dbReference type="Proteomes" id="UP001148018">
    <property type="component" value="Unassembled WGS sequence"/>
</dbReference>
<organism evidence="12 13">
    <name type="scientific">Muraenolepis orangiensis</name>
    <name type="common">Patagonian moray cod</name>
    <dbReference type="NCBI Taxonomy" id="630683"/>
    <lineage>
        <taxon>Eukaryota</taxon>
        <taxon>Metazoa</taxon>
        <taxon>Chordata</taxon>
        <taxon>Craniata</taxon>
        <taxon>Vertebrata</taxon>
        <taxon>Euteleostomi</taxon>
        <taxon>Actinopterygii</taxon>
        <taxon>Neopterygii</taxon>
        <taxon>Teleostei</taxon>
        <taxon>Neoteleostei</taxon>
        <taxon>Acanthomorphata</taxon>
        <taxon>Zeiogadaria</taxon>
        <taxon>Gadariae</taxon>
        <taxon>Gadiformes</taxon>
        <taxon>Muraenolepidoidei</taxon>
        <taxon>Muraenolepididae</taxon>
        <taxon>Muraenolepis</taxon>
    </lineage>
</organism>
<accession>A0A9Q0DH55</accession>